<dbReference type="Gene3D" id="3.40.50.1820">
    <property type="entry name" value="alpha/beta hydrolase"/>
    <property type="match status" value="1"/>
</dbReference>
<evidence type="ECO:0000313" key="2">
    <source>
        <dbReference type="EMBL" id="KAF8737323.1"/>
    </source>
</evidence>
<dbReference type="InterPro" id="IPR050466">
    <property type="entry name" value="Carboxylest/Gibb_receptor"/>
</dbReference>
<proteinExistence type="predicted"/>
<dbReference type="PANTHER" id="PTHR23024">
    <property type="entry name" value="ARYLACETAMIDE DEACETYLASE"/>
    <property type="match status" value="1"/>
</dbReference>
<evidence type="ECO:0000259" key="1">
    <source>
        <dbReference type="Pfam" id="PF07859"/>
    </source>
</evidence>
<dbReference type="InterPro" id="IPR029058">
    <property type="entry name" value="AB_hydrolase_fold"/>
</dbReference>
<gene>
    <name evidence="2" type="ORF">HU200_014171</name>
</gene>
<accession>A0A835FC61</accession>
<feature type="domain" description="Alpha/beta hydrolase fold-3" evidence="1">
    <location>
        <begin position="89"/>
        <end position="294"/>
    </location>
</feature>
<dbReference type="AlphaFoldDB" id="A0A835FC61"/>
<keyword evidence="3" id="KW-1185">Reference proteome</keyword>
<dbReference type="EMBL" id="JACEFO010001399">
    <property type="protein sequence ID" value="KAF8737323.1"/>
    <property type="molecule type" value="Genomic_DNA"/>
</dbReference>
<reference evidence="2" key="1">
    <citation type="submission" date="2020-07" db="EMBL/GenBank/DDBJ databases">
        <title>Genome sequence and genetic diversity analysis of an under-domesticated orphan crop, white fonio (Digitaria exilis).</title>
        <authorList>
            <person name="Bennetzen J.L."/>
            <person name="Chen S."/>
            <person name="Ma X."/>
            <person name="Wang X."/>
            <person name="Yssel A.E.J."/>
            <person name="Chaluvadi S.R."/>
            <person name="Johnson M."/>
            <person name="Gangashetty P."/>
            <person name="Hamidou F."/>
            <person name="Sanogo M.D."/>
            <person name="Zwaenepoel A."/>
            <person name="Wallace J."/>
            <person name="Van De Peer Y."/>
            <person name="Van Deynze A."/>
        </authorList>
    </citation>
    <scope>NUCLEOTIDE SEQUENCE</scope>
    <source>
        <tissue evidence="2">Leaves</tissue>
    </source>
</reference>
<dbReference type="SUPFAM" id="SSF53474">
    <property type="entry name" value="alpha/beta-Hydrolases"/>
    <property type="match status" value="1"/>
</dbReference>
<sequence length="401" mass="44223">MQHANKNCVYKYVVGDEDVDLDLYPFLRRYKDGRIERVLKSPFVPASDNPTTNRGVATRDVVIDHSTGMSARLFLPSLAGDDDSPAFCRTYHRYATSLAALAGALVVSVEYRLAPEHPIPAAYDDTWSALRWATSSLTTYPWLTNHADLRRTFLAGGNIAYHTAVRASRRRDDVVTGVEGVVMVQPYFWGTELLPSEAASDGARTMLPAYGVDWLWPLVTAVQAGNEDTRINPTDEEVASLTSTCRRVMVAVAEKDTLRERGVRLFDRVRECYDLTGGGEVTLVESEGEDHGFHLYKAHGEHRAVHQPHTTGAGEERRRLAFAACVQAFRDVFGYGMDMKQPSCTAGPICMAPAYRRDTSKIGRRGKAPAATSNKPNYGLFKGPAAAATTFPGVHGIKNFF</sequence>
<evidence type="ECO:0000313" key="3">
    <source>
        <dbReference type="Proteomes" id="UP000636709"/>
    </source>
</evidence>
<dbReference type="OrthoDB" id="646493at2759"/>
<comment type="caution">
    <text evidence="2">The sequence shown here is derived from an EMBL/GenBank/DDBJ whole genome shotgun (WGS) entry which is preliminary data.</text>
</comment>
<dbReference type="Pfam" id="PF07859">
    <property type="entry name" value="Abhydrolase_3"/>
    <property type="match status" value="1"/>
</dbReference>
<dbReference type="InterPro" id="IPR013094">
    <property type="entry name" value="AB_hydrolase_3"/>
</dbReference>
<name>A0A835FC61_9POAL</name>
<dbReference type="PANTHER" id="PTHR23024:SF563">
    <property type="entry name" value="OS09G0435700 PROTEIN"/>
    <property type="match status" value="1"/>
</dbReference>
<dbReference type="Proteomes" id="UP000636709">
    <property type="component" value="Unassembled WGS sequence"/>
</dbReference>
<protein>
    <recommendedName>
        <fullName evidence="1">Alpha/beta hydrolase fold-3 domain-containing protein</fullName>
    </recommendedName>
</protein>
<organism evidence="2 3">
    <name type="scientific">Digitaria exilis</name>
    <dbReference type="NCBI Taxonomy" id="1010633"/>
    <lineage>
        <taxon>Eukaryota</taxon>
        <taxon>Viridiplantae</taxon>
        <taxon>Streptophyta</taxon>
        <taxon>Embryophyta</taxon>
        <taxon>Tracheophyta</taxon>
        <taxon>Spermatophyta</taxon>
        <taxon>Magnoliopsida</taxon>
        <taxon>Liliopsida</taxon>
        <taxon>Poales</taxon>
        <taxon>Poaceae</taxon>
        <taxon>PACMAD clade</taxon>
        <taxon>Panicoideae</taxon>
        <taxon>Panicodae</taxon>
        <taxon>Paniceae</taxon>
        <taxon>Anthephorinae</taxon>
        <taxon>Digitaria</taxon>
    </lineage>
</organism>
<dbReference type="GO" id="GO:0016787">
    <property type="term" value="F:hydrolase activity"/>
    <property type="evidence" value="ECO:0007669"/>
    <property type="project" value="InterPro"/>
</dbReference>